<evidence type="ECO:0000313" key="4">
    <source>
        <dbReference type="Proteomes" id="UP000499080"/>
    </source>
</evidence>
<dbReference type="SUPFAM" id="SSF50978">
    <property type="entry name" value="WD40 repeat-like"/>
    <property type="match status" value="1"/>
</dbReference>
<organism evidence="3 4">
    <name type="scientific">Araneus ventricosus</name>
    <name type="common">Orbweaver spider</name>
    <name type="synonym">Epeira ventricosa</name>
    <dbReference type="NCBI Taxonomy" id="182803"/>
    <lineage>
        <taxon>Eukaryota</taxon>
        <taxon>Metazoa</taxon>
        <taxon>Ecdysozoa</taxon>
        <taxon>Arthropoda</taxon>
        <taxon>Chelicerata</taxon>
        <taxon>Arachnida</taxon>
        <taxon>Araneae</taxon>
        <taxon>Araneomorphae</taxon>
        <taxon>Entelegynae</taxon>
        <taxon>Araneoidea</taxon>
        <taxon>Araneidae</taxon>
        <taxon>Araneus</taxon>
    </lineage>
</organism>
<proteinExistence type="predicted"/>
<dbReference type="SMART" id="SM00320">
    <property type="entry name" value="WD40"/>
    <property type="match status" value="4"/>
</dbReference>
<dbReference type="AlphaFoldDB" id="A0A4Y2ERT8"/>
<dbReference type="InterPro" id="IPR036322">
    <property type="entry name" value="WD40_repeat_dom_sf"/>
</dbReference>
<dbReference type="InterPro" id="IPR015943">
    <property type="entry name" value="WD40/YVTN_repeat-like_dom_sf"/>
</dbReference>
<keyword evidence="4" id="KW-1185">Reference proteome</keyword>
<keyword evidence="1" id="KW-0853">WD repeat</keyword>
<dbReference type="PANTHER" id="PTHR19854">
    <property type="entry name" value="TRANSDUCIN BETA-LIKE 3"/>
    <property type="match status" value="1"/>
</dbReference>
<reference evidence="3 4" key="1">
    <citation type="journal article" date="2019" name="Sci. Rep.">
        <title>Orb-weaving spider Araneus ventricosus genome elucidates the spidroin gene catalogue.</title>
        <authorList>
            <person name="Kono N."/>
            <person name="Nakamura H."/>
            <person name="Ohtoshi R."/>
            <person name="Moran D.A.P."/>
            <person name="Shinohara A."/>
            <person name="Yoshida Y."/>
            <person name="Fujiwara M."/>
            <person name="Mori M."/>
            <person name="Tomita M."/>
            <person name="Arakawa K."/>
        </authorList>
    </citation>
    <scope>NUCLEOTIDE SEQUENCE [LARGE SCALE GENOMIC DNA]</scope>
</reference>
<evidence type="ECO:0000256" key="2">
    <source>
        <dbReference type="ARBA" id="ARBA00022737"/>
    </source>
</evidence>
<keyword evidence="2" id="KW-0677">Repeat</keyword>
<dbReference type="InterPro" id="IPR001680">
    <property type="entry name" value="WD40_rpt"/>
</dbReference>
<dbReference type="PANTHER" id="PTHR19854:SF1">
    <property type="entry name" value="GUANINE NUCLEOTIDE-BINDING PROTEIN SUBUNIT BETA-LIKE PROTEIN 1"/>
    <property type="match status" value="1"/>
</dbReference>
<gene>
    <name evidence="3" type="primary">Gnb1l</name>
    <name evidence="3" type="ORF">AVEN_74258_1</name>
</gene>
<dbReference type="EMBL" id="BGPR01000694">
    <property type="protein sequence ID" value="GBM31962.1"/>
    <property type="molecule type" value="Genomic_DNA"/>
</dbReference>
<dbReference type="Pfam" id="PF00400">
    <property type="entry name" value="WD40"/>
    <property type="match status" value="2"/>
</dbReference>
<comment type="caution">
    <text evidence="3">The sequence shown here is derived from an EMBL/GenBank/DDBJ whole genome shotgun (WGS) entry which is preliminary data.</text>
</comment>
<protein>
    <submittedName>
        <fullName evidence="3">Guanine nucleotide-binding protein subunit beta-like protein 1</fullName>
    </submittedName>
</protein>
<evidence type="ECO:0000256" key="1">
    <source>
        <dbReference type="ARBA" id="ARBA00022574"/>
    </source>
</evidence>
<dbReference type="Proteomes" id="UP000499080">
    <property type="component" value="Unassembled WGS sequence"/>
</dbReference>
<accession>A0A4Y2ERT8</accession>
<name>A0A4Y2ERT8_ARAVE</name>
<dbReference type="OrthoDB" id="7668193at2759"/>
<evidence type="ECO:0000313" key="3">
    <source>
        <dbReference type="EMBL" id="GBM31962.1"/>
    </source>
</evidence>
<sequence length="334" mass="38272">MRSDDIVNVMYRENFPRFSQSACVQRFFNSEKAMQGNKIRRQIAFAELRSATSSVGSRRKKLLDDHTFRTQYRFEGHDKSSILYLNYYKSSLISHGRDGNLNVWNFLNEQWTVTRQFQSPNVGFCASVFYFTNNEPHVVLFDDETHTLGIYNYENETKERVLKIEEVGMCMFMKAIHLKENTFLLIGYESGHIGLWDCESDSEVSQLKLHNEPVMCLDYDTQHKNRGVSGSVEKVLETWTIKEDFSLGKVQAVTLSNAGINAVKIREDGKILMTGGSDSNIRIFSWKSLKLLALLDFHKLSIHCLSCCSLPVGKQTSVFASGSKDKCIALWSIY</sequence>
<dbReference type="Gene3D" id="2.130.10.10">
    <property type="entry name" value="YVTN repeat-like/Quinoprotein amine dehydrogenase"/>
    <property type="match status" value="1"/>
</dbReference>